<organism evidence="4 5">
    <name type="scientific">Pocillopora damicornis</name>
    <name type="common">Cauliflower coral</name>
    <name type="synonym">Millepora damicornis</name>
    <dbReference type="NCBI Taxonomy" id="46731"/>
    <lineage>
        <taxon>Eukaryota</taxon>
        <taxon>Metazoa</taxon>
        <taxon>Cnidaria</taxon>
        <taxon>Anthozoa</taxon>
        <taxon>Hexacorallia</taxon>
        <taxon>Scleractinia</taxon>
        <taxon>Astrocoeniina</taxon>
        <taxon>Pocilloporidae</taxon>
        <taxon>Pocillopora</taxon>
    </lineage>
</organism>
<dbReference type="InterPro" id="IPR055356">
    <property type="entry name" value="ZP-N"/>
</dbReference>
<evidence type="ECO:0000259" key="2">
    <source>
        <dbReference type="PROSITE" id="PS50022"/>
    </source>
</evidence>
<keyword evidence="1" id="KW-1133">Transmembrane helix</keyword>
<dbReference type="Gene3D" id="2.60.120.260">
    <property type="entry name" value="Galactose-binding domain-like"/>
    <property type="match status" value="1"/>
</dbReference>
<dbReference type="OrthoDB" id="5985040at2759"/>
<evidence type="ECO:0000259" key="3">
    <source>
        <dbReference type="PROSITE" id="PS51034"/>
    </source>
</evidence>
<dbReference type="PROSITE" id="PS01285">
    <property type="entry name" value="FA58C_1"/>
    <property type="match status" value="1"/>
</dbReference>
<dbReference type="PANTHER" id="PTHR24543">
    <property type="entry name" value="MULTICOPPER OXIDASE-RELATED"/>
    <property type="match status" value="1"/>
</dbReference>
<evidence type="ECO:0000313" key="5">
    <source>
        <dbReference type="Proteomes" id="UP000275408"/>
    </source>
</evidence>
<feature type="domain" description="ZP" evidence="3">
    <location>
        <begin position="197"/>
        <end position="343"/>
    </location>
</feature>
<keyword evidence="1" id="KW-0472">Membrane</keyword>
<dbReference type="SUPFAM" id="SSF49785">
    <property type="entry name" value="Galactose-binding domain-like"/>
    <property type="match status" value="1"/>
</dbReference>
<dbReference type="CDD" id="cd00057">
    <property type="entry name" value="FA58C"/>
    <property type="match status" value="1"/>
</dbReference>
<dbReference type="PROSITE" id="PS51034">
    <property type="entry name" value="ZP_2"/>
    <property type="match status" value="1"/>
</dbReference>
<dbReference type="InterPro" id="IPR000421">
    <property type="entry name" value="FA58C"/>
</dbReference>
<reference evidence="4 5" key="1">
    <citation type="journal article" date="2018" name="Sci. Rep.">
        <title>Comparative analysis of the Pocillopora damicornis genome highlights role of immune system in coral evolution.</title>
        <authorList>
            <person name="Cunning R."/>
            <person name="Bay R.A."/>
            <person name="Gillette P."/>
            <person name="Baker A.C."/>
            <person name="Traylor-Knowles N."/>
        </authorList>
    </citation>
    <scope>NUCLEOTIDE SEQUENCE [LARGE SCALE GENOMIC DNA]</scope>
    <source>
        <strain evidence="4">RSMAS</strain>
        <tissue evidence="4">Whole animal</tissue>
    </source>
</reference>
<name>A0A3M6TH40_POCDA</name>
<accession>A0A3M6TH40</accession>
<dbReference type="Gene3D" id="2.60.40.3210">
    <property type="entry name" value="Zona pellucida, ZP-N domain"/>
    <property type="match status" value="1"/>
</dbReference>
<proteinExistence type="predicted"/>
<feature type="transmembrane region" description="Helical" evidence="1">
    <location>
        <begin position="324"/>
        <end position="342"/>
    </location>
</feature>
<feature type="domain" description="F5/8 type C" evidence="2">
    <location>
        <begin position="49"/>
        <end position="191"/>
    </location>
</feature>
<dbReference type="InterPro" id="IPR008979">
    <property type="entry name" value="Galactose-bd-like_sf"/>
</dbReference>
<dbReference type="PROSITE" id="PS50022">
    <property type="entry name" value="FA58C_3"/>
    <property type="match status" value="1"/>
</dbReference>
<comment type="caution">
    <text evidence="4">The sequence shown here is derived from an EMBL/GenBank/DDBJ whole genome shotgun (WGS) entry which is preliminary data.</text>
</comment>
<keyword evidence="5" id="KW-1185">Reference proteome</keyword>
<dbReference type="InterPro" id="IPR001507">
    <property type="entry name" value="ZP_dom"/>
</dbReference>
<dbReference type="Pfam" id="PF23344">
    <property type="entry name" value="ZP-N"/>
    <property type="match status" value="1"/>
</dbReference>
<evidence type="ECO:0008006" key="6">
    <source>
        <dbReference type="Google" id="ProtNLM"/>
    </source>
</evidence>
<dbReference type="EMBL" id="RCHS01003581">
    <property type="protein sequence ID" value="RMX40732.1"/>
    <property type="molecule type" value="Genomic_DNA"/>
</dbReference>
<evidence type="ECO:0000313" key="4">
    <source>
        <dbReference type="EMBL" id="RMX40732.1"/>
    </source>
</evidence>
<dbReference type="Proteomes" id="UP000275408">
    <property type="component" value="Unassembled WGS sequence"/>
</dbReference>
<gene>
    <name evidence="4" type="ORF">pdam_00015965</name>
</gene>
<evidence type="ECO:0000256" key="1">
    <source>
        <dbReference type="SAM" id="Phobius"/>
    </source>
</evidence>
<dbReference type="Pfam" id="PF00754">
    <property type="entry name" value="F5_F8_type_C"/>
    <property type="match status" value="1"/>
</dbReference>
<sequence>MEILHPLRVLKTAEKMRQLSWLTVQFIIGEILTQNQICMPFYSFQGQQCQKFNIGLNDRSKISDDQFTASSFLSPETAPFHARIGDTEGEGWCAQERRNNEYLQVDLRRDYVVCGVIVQGGIHGNVDSFDLEFSTDGSFFSPYSKTLVRVNQLEEEAEFHPLGPYPVGRYVRLYPRKIRNFPCARLDLYGFPGPKVTCTPQYIIAEFKKAHYPGLEAEGMHLKNTSCLADDENATHILFNIPLRNCGTERILLNDSYIQYSNEIIRRITGVGISYKMDMFFPINCKYDRRETVGDIRIELPATTTEAPTSYATTLKPLQRKISFIGWLVTLWISVSGLLTLWY</sequence>
<keyword evidence="1" id="KW-0812">Transmembrane</keyword>
<protein>
    <recommendedName>
        <fullName evidence="6">F5/8 type C domain-containing protein</fullName>
    </recommendedName>
</protein>
<dbReference type="AlphaFoldDB" id="A0A3M6TH40"/>